<evidence type="ECO:0000313" key="2">
    <source>
        <dbReference type="EMBL" id="RZF20973.1"/>
    </source>
</evidence>
<gene>
    <name evidence="2" type="ORF">DAY19_13390</name>
</gene>
<keyword evidence="3" id="KW-1185">Reference proteome</keyword>
<organism evidence="2 3">
    <name type="scientific">Halobacteriovorax vibrionivorans</name>
    <dbReference type="NCBI Taxonomy" id="2152716"/>
    <lineage>
        <taxon>Bacteria</taxon>
        <taxon>Pseudomonadati</taxon>
        <taxon>Bdellovibrionota</taxon>
        <taxon>Bacteriovoracia</taxon>
        <taxon>Bacteriovoracales</taxon>
        <taxon>Halobacteriovoraceae</taxon>
        <taxon>Halobacteriovorax</taxon>
    </lineage>
</organism>
<dbReference type="InterPro" id="IPR041854">
    <property type="entry name" value="BFD-like_2Fe2S-bd_dom_sf"/>
</dbReference>
<comment type="caution">
    <text evidence="2">The sequence shown here is derived from an EMBL/GenBank/DDBJ whole genome shotgun (WGS) entry which is preliminary data.</text>
</comment>
<evidence type="ECO:0000313" key="3">
    <source>
        <dbReference type="Proteomes" id="UP000443582"/>
    </source>
</evidence>
<dbReference type="RefSeq" id="WP_115363313.1">
    <property type="nucleotide sequence ID" value="NZ_QDKL01000003.1"/>
</dbReference>
<feature type="domain" description="BFD-like [2Fe-2S]-binding" evidence="1">
    <location>
        <begin position="100"/>
        <end position="147"/>
    </location>
</feature>
<dbReference type="Proteomes" id="UP000443582">
    <property type="component" value="Unassembled WGS sequence"/>
</dbReference>
<dbReference type="InterPro" id="IPR007419">
    <property type="entry name" value="BFD-like_2Fe2S-bd_dom"/>
</dbReference>
<reference evidence="3" key="1">
    <citation type="journal article" date="2019" name="Int. J. Syst. Evol. Microbiol.">
        <title>Halobacteriovorax valvorus sp. nov., a novel prokaryotic predator isolated from coastal seawater of China.</title>
        <authorList>
            <person name="Chen M.-X."/>
        </authorList>
    </citation>
    <scope>NUCLEOTIDE SEQUENCE [LARGE SCALE GENOMIC DNA]</scope>
    <source>
        <strain evidence="3">BL9</strain>
    </source>
</reference>
<proteinExistence type="predicted"/>
<dbReference type="Pfam" id="PF04324">
    <property type="entry name" value="Fer2_BFD"/>
    <property type="match status" value="1"/>
</dbReference>
<name>A0ABY0IFU6_9BACT</name>
<accession>A0ABY0IFU6</accession>
<protein>
    <submittedName>
        <fullName evidence="2">(2Fe-2S)-binding protein</fullName>
    </submittedName>
</protein>
<evidence type="ECO:0000259" key="1">
    <source>
        <dbReference type="Pfam" id="PF04324"/>
    </source>
</evidence>
<sequence>MNTSLIAPDLRTKRPCLIELRFSKFNQVREFFIDTENDELKNYLGDLLSSVQQNKSSLSEVILSYLQNDERFKVELFDFYKEVLMYFNPNQGLVIDTSEILCRCFGITRNEVQNLISNGAKDLLTITNLTKAGGGCGSCAVDIRPMLKGQGSERKIPEVTFLNMKKEKVAGKSPVDFLREDLFPFTDKLNDIDVEGLVGNHLYVVGDEDSESSLKLKDFLAQKDKTISLFFI</sequence>
<dbReference type="EMBL" id="QDKL01000003">
    <property type="protein sequence ID" value="RZF20973.1"/>
    <property type="molecule type" value="Genomic_DNA"/>
</dbReference>
<dbReference type="Gene3D" id="1.10.10.1100">
    <property type="entry name" value="BFD-like [2Fe-2S]-binding domain"/>
    <property type="match status" value="1"/>
</dbReference>